<gene>
    <name evidence="8" type="ORF">SAMN02745148_01389</name>
</gene>
<evidence type="ECO:0000256" key="3">
    <source>
        <dbReference type="ARBA" id="ARBA00022741"/>
    </source>
</evidence>
<dbReference type="RefSeq" id="WP_072821122.1">
    <property type="nucleotide sequence ID" value="NZ_FQUJ01000005.1"/>
</dbReference>
<protein>
    <submittedName>
        <fullName evidence="8">Acetoacetyl-CoA synthetase</fullName>
    </submittedName>
</protein>
<evidence type="ECO:0000259" key="7">
    <source>
        <dbReference type="Pfam" id="PF16177"/>
    </source>
</evidence>
<keyword evidence="3" id="KW-0547">Nucleotide-binding</keyword>
<dbReference type="InterPro" id="IPR000873">
    <property type="entry name" value="AMP-dep_synth/lig_dom"/>
</dbReference>
<dbReference type="Gene3D" id="3.30.300.30">
    <property type="match status" value="1"/>
</dbReference>
<organism evidence="8 9">
    <name type="scientific">Modicisalibacter ilicicola DSM 19980</name>
    <dbReference type="NCBI Taxonomy" id="1121942"/>
    <lineage>
        <taxon>Bacteria</taxon>
        <taxon>Pseudomonadati</taxon>
        <taxon>Pseudomonadota</taxon>
        <taxon>Gammaproteobacteria</taxon>
        <taxon>Oceanospirillales</taxon>
        <taxon>Halomonadaceae</taxon>
        <taxon>Modicisalibacter</taxon>
    </lineage>
</organism>
<dbReference type="GO" id="GO:0030729">
    <property type="term" value="F:acetoacetate-CoA ligase activity"/>
    <property type="evidence" value="ECO:0007669"/>
    <property type="project" value="InterPro"/>
</dbReference>
<dbReference type="STRING" id="1121942.SAMN02745148_01389"/>
<dbReference type="PROSITE" id="PS00455">
    <property type="entry name" value="AMP_BINDING"/>
    <property type="match status" value="1"/>
</dbReference>
<proteinExistence type="inferred from homology"/>
<dbReference type="OrthoDB" id="9803968at2"/>
<sequence>MSQPLWQPSQAQIEATQMHALMQRINNEYGTSLEDYASLHAWSIENLEAFWSLVWEDSDILAEHQGDSVLARPDAMPGARWFPDARLNFAANLLHRRDDHPALVACDERGRRRVISYAELHDLVARLAHALKANGVTEGDRVAGFVPNSEHAVIAMLATASIGAVWSSCSPDFGFSGVLDRFGQIQPKVLIATDGYTWNGKPIDTRDRVAQISDAIESLNQVVVFPFLEEEPEIGSIGKAVAWQEYLDNDAREIDFEPQPFDHPLYIVYSSGTTGAPKCIIHSAGGTLLQHLKELRLHTDLRSDDVLFYYTTCGWMMWNWLVSGLACGSTLVLFDGSPFAPDPGVLWELAEREGITVFGTSAKYIAACEKEGLAPGRQHDLSRLRAVLSTGSALAHESFDYVYREIKQDLLLASISGGTDIVSCFALGCPIRPVYRGQLQCRGLGMAVDVFDDDGKPLREEKGELVCTRPFPSMPIGFWNDPRGERYRDAYFDTFPGIWAHGDYAEITAEDGLIIHGRSDAVLNPGGIRIGTAEIYRQVEKVEDVLESLCIGQEWNDDVRVVLFVRLREGMTLDDKLRDEIKRTVRANTSPRHVPAKIIQVEDIPRTLSGKIVELAVRNVVHGRPVKNKDALANPESLKMYEDIPDLQQ</sequence>
<accession>A0A1M4XA35</accession>
<dbReference type="PANTHER" id="PTHR42921">
    <property type="entry name" value="ACETOACETYL-COA SYNTHETASE"/>
    <property type="match status" value="1"/>
</dbReference>
<evidence type="ECO:0000313" key="9">
    <source>
        <dbReference type="Proteomes" id="UP000184346"/>
    </source>
</evidence>
<evidence type="ECO:0000259" key="6">
    <source>
        <dbReference type="Pfam" id="PF13193"/>
    </source>
</evidence>
<name>A0A1M4XA35_9GAMM</name>
<dbReference type="NCBIfam" id="NF002937">
    <property type="entry name" value="PRK03584.1"/>
    <property type="match status" value="1"/>
</dbReference>
<dbReference type="NCBIfam" id="TIGR01217">
    <property type="entry name" value="ac_ac_CoA_syn"/>
    <property type="match status" value="1"/>
</dbReference>
<evidence type="ECO:0000256" key="4">
    <source>
        <dbReference type="ARBA" id="ARBA00022840"/>
    </source>
</evidence>
<dbReference type="InterPro" id="IPR045851">
    <property type="entry name" value="AMP-bd_C_sf"/>
</dbReference>
<keyword evidence="9" id="KW-1185">Reference proteome</keyword>
<dbReference type="InterPro" id="IPR032387">
    <property type="entry name" value="ACAS_N"/>
</dbReference>
<dbReference type="InterPro" id="IPR020845">
    <property type="entry name" value="AMP-binding_CS"/>
</dbReference>
<dbReference type="SUPFAM" id="SSF56801">
    <property type="entry name" value="Acetyl-CoA synthetase-like"/>
    <property type="match status" value="1"/>
</dbReference>
<dbReference type="Pfam" id="PF16177">
    <property type="entry name" value="ACAS_N"/>
    <property type="match status" value="1"/>
</dbReference>
<keyword evidence="4" id="KW-0067">ATP-binding</keyword>
<dbReference type="InterPro" id="IPR005914">
    <property type="entry name" value="Acac_CoA_synth"/>
</dbReference>
<comment type="similarity">
    <text evidence="1">Belongs to the ATP-dependent AMP-binding enzyme family.</text>
</comment>
<dbReference type="GO" id="GO:0006629">
    <property type="term" value="P:lipid metabolic process"/>
    <property type="evidence" value="ECO:0007669"/>
    <property type="project" value="InterPro"/>
</dbReference>
<feature type="domain" description="AMP-binding enzyme C-terminal" evidence="6">
    <location>
        <begin position="542"/>
        <end position="611"/>
    </location>
</feature>
<dbReference type="Proteomes" id="UP000184346">
    <property type="component" value="Unassembled WGS sequence"/>
</dbReference>
<dbReference type="PANTHER" id="PTHR42921:SF1">
    <property type="entry name" value="ACETOACETYL-COA SYNTHETASE"/>
    <property type="match status" value="1"/>
</dbReference>
<evidence type="ECO:0000313" key="8">
    <source>
        <dbReference type="EMBL" id="SHE90368.1"/>
    </source>
</evidence>
<dbReference type="Pfam" id="PF00501">
    <property type="entry name" value="AMP-binding"/>
    <property type="match status" value="1"/>
</dbReference>
<dbReference type="CDD" id="cd05943">
    <property type="entry name" value="AACS"/>
    <property type="match status" value="1"/>
</dbReference>
<dbReference type="Pfam" id="PF13193">
    <property type="entry name" value="AMP-binding_C"/>
    <property type="match status" value="1"/>
</dbReference>
<keyword evidence="2" id="KW-0436">Ligase</keyword>
<feature type="domain" description="AMP-dependent synthetase/ligase" evidence="5">
    <location>
        <begin position="96"/>
        <end position="470"/>
    </location>
</feature>
<dbReference type="GO" id="GO:0005524">
    <property type="term" value="F:ATP binding"/>
    <property type="evidence" value="ECO:0007669"/>
    <property type="project" value="UniProtKB-KW"/>
</dbReference>
<dbReference type="Gene3D" id="3.40.50.12780">
    <property type="entry name" value="N-terminal domain of ligase-like"/>
    <property type="match status" value="1"/>
</dbReference>
<feature type="domain" description="Acetyl-coenzyme A synthetase N-terminal" evidence="7">
    <location>
        <begin position="36"/>
        <end position="92"/>
    </location>
</feature>
<dbReference type="EMBL" id="FQUJ01000005">
    <property type="protein sequence ID" value="SHE90368.1"/>
    <property type="molecule type" value="Genomic_DNA"/>
</dbReference>
<dbReference type="InterPro" id="IPR042099">
    <property type="entry name" value="ANL_N_sf"/>
</dbReference>
<evidence type="ECO:0000256" key="1">
    <source>
        <dbReference type="ARBA" id="ARBA00006432"/>
    </source>
</evidence>
<evidence type="ECO:0000256" key="2">
    <source>
        <dbReference type="ARBA" id="ARBA00022598"/>
    </source>
</evidence>
<dbReference type="AlphaFoldDB" id="A0A1M4XA35"/>
<reference evidence="8 9" key="1">
    <citation type="submission" date="2016-11" db="EMBL/GenBank/DDBJ databases">
        <authorList>
            <person name="Jaros S."/>
            <person name="Januszkiewicz K."/>
            <person name="Wedrychowicz H."/>
        </authorList>
    </citation>
    <scope>NUCLEOTIDE SEQUENCE [LARGE SCALE GENOMIC DNA]</scope>
    <source>
        <strain evidence="8 9">DSM 19980</strain>
    </source>
</reference>
<dbReference type="InterPro" id="IPR025110">
    <property type="entry name" value="AMP-bd_C"/>
</dbReference>
<evidence type="ECO:0000259" key="5">
    <source>
        <dbReference type="Pfam" id="PF00501"/>
    </source>
</evidence>